<dbReference type="UniPathway" id="UPA00219"/>
<dbReference type="Pfam" id="PF03023">
    <property type="entry name" value="MurJ"/>
    <property type="match status" value="1"/>
</dbReference>
<feature type="transmembrane region" description="Helical" evidence="10">
    <location>
        <begin position="278"/>
        <end position="296"/>
    </location>
</feature>
<dbReference type="EMBL" id="SNZE01000010">
    <property type="protein sequence ID" value="TDR31432.1"/>
    <property type="molecule type" value="Genomic_DNA"/>
</dbReference>
<comment type="pathway">
    <text evidence="10">Cell wall biogenesis; peptidoglycan biosynthesis.</text>
</comment>
<feature type="transmembrane region" description="Helical" evidence="10">
    <location>
        <begin position="90"/>
        <end position="114"/>
    </location>
</feature>
<feature type="transmembrane region" description="Helical" evidence="10">
    <location>
        <begin position="446"/>
        <end position="467"/>
    </location>
</feature>
<evidence type="ECO:0000256" key="5">
    <source>
        <dbReference type="ARBA" id="ARBA00022984"/>
    </source>
</evidence>
<feature type="transmembrane region" description="Helical" evidence="10">
    <location>
        <begin position="416"/>
        <end position="434"/>
    </location>
</feature>
<feature type="transmembrane region" description="Helical" evidence="10">
    <location>
        <begin position="134"/>
        <end position="154"/>
    </location>
</feature>
<evidence type="ECO:0000256" key="7">
    <source>
        <dbReference type="ARBA" id="ARBA00023136"/>
    </source>
</evidence>
<dbReference type="Proteomes" id="UP000294480">
    <property type="component" value="Unassembled WGS sequence"/>
</dbReference>
<evidence type="ECO:0000256" key="1">
    <source>
        <dbReference type="ARBA" id="ARBA00004651"/>
    </source>
</evidence>
<feature type="transmembrane region" description="Helical" evidence="10">
    <location>
        <begin position="487"/>
        <end position="511"/>
    </location>
</feature>
<dbReference type="PANTHER" id="PTHR47019">
    <property type="entry name" value="LIPID II FLIPPASE MURJ"/>
    <property type="match status" value="1"/>
</dbReference>
<dbReference type="GO" id="GO:0009252">
    <property type="term" value="P:peptidoglycan biosynthetic process"/>
    <property type="evidence" value="ECO:0007669"/>
    <property type="project" value="UniProtKB-UniRule"/>
</dbReference>
<feature type="transmembrane region" description="Helical" evidence="10">
    <location>
        <begin position="390"/>
        <end position="410"/>
    </location>
</feature>
<dbReference type="GO" id="GO:0071555">
    <property type="term" value="P:cell wall organization"/>
    <property type="evidence" value="ECO:0007669"/>
    <property type="project" value="UniProtKB-UniRule"/>
</dbReference>
<dbReference type="PIRSF" id="PIRSF002869">
    <property type="entry name" value="MviN"/>
    <property type="match status" value="1"/>
</dbReference>
<evidence type="ECO:0000256" key="2">
    <source>
        <dbReference type="ARBA" id="ARBA00022475"/>
    </source>
</evidence>
<comment type="similarity">
    <text evidence="9 10 11">Belongs to the MurJ/MviN family.</text>
</comment>
<dbReference type="RefSeq" id="WP_133620177.1">
    <property type="nucleotide sequence ID" value="NZ_SNZE01000010.1"/>
</dbReference>
<keyword evidence="10 11" id="KW-0961">Cell wall biogenesis/degradation</keyword>
<comment type="subcellular location">
    <subcellularLocation>
        <location evidence="10">Cell inner membrane</location>
        <topology evidence="10">Multi-pass membrane protein</topology>
    </subcellularLocation>
    <subcellularLocation>
        <location evidence="1">Cell membrane</location>
        <topology evidence="1">Multi-pass membrane protein</topology>
    </subcellularLocation>
</comment>
<dbReference type="OrthoDB" id="9816572at2"/>
<keyword evidence="13" id="KW-1185">Reference proteome</keyword>
<evidence type="ECO:0000313" key="12">
    <source>
        <dbReference type="EMBL" id="TDR31432.1"/>
    </source>
</evidence>
<dbReference type="InterPro" id="IPR051050">
    <property type="entry name" value="Lipid_II_flippase_MurJ/MviN"/>
</dbReference>
<feature type="transmembrane region" description="Helical" evidence="10">
    <location>
        <begin position="240"/>
        <end position="258"/>
    </location>
</feature>
<gene>
    <name evidence="10" type="primary">murJ</name>
    <name evidence="12" type="ORF">DFR44_11081</name>
</gene>
<dbReference type="GO" id="GO:0008360">
    <property type="term" value="P:regulation of cell shape"/>
    <property type="evidence" value="ECO:0007669"/>
    <property type="project" value="UniProtKB-UniRule"/>
</dbReference>
<keyword evidence="10" id="KW-0997">Cell inner membrane</keyword>
<dbReference type="InterPro" id="IPR004268">
    <property type="entry name" value="MurJ"/>
</dbReference>
<evidence type="ECO:0000256" key="3">
    <source>
        <dbReference type="ARBA" id="ARBA00022692"/>
    </source>
</evidence>
<organism evidence="12 13">
    <name type="scientific">Hydromonas duriensis</name>
    <dbReference type="NCBI Taxonomy" id="1527608"/>
    <lineage>
        <taxon>Bacteria</taxon>
        <taxon>Pseudomonadati</taxon>
        <taxon>Pseudomonadota</taxon>
        <taxon>Betaproteobacteria</taxon>
        <taxon>Burkholderiales</taxon>
        <taxon>Burkholderiaceae</taxon>
        <taxon>Hydromonas</taxon>
    </lineage>
</organism>
<comment type="caution">
    <text evidence="12">The sequence shown here is derived from an EMBL/GenBank/DDBJ whole genome shotgun (WGS) entry which is preliminary data.</text>
</comment>
<dbReference type="PRINTS" id="PR01806">
    <property type="entry name" value="VIRFACTRMVIN"/>
</dbReference>
<keyword evidence="6 10" id="KW-1133">Transmembrane helix</keyword>
<dbReference type="GO" id="GO:0005886">
    <property type="term" value="C:plasma membrane"/>
    <property type="evidence" value="ECO:0007669"/>
    <property type="project" value="UniProtKB-SubCell"/>
</dbReference>
<keyword evidence="10 11" id="KW-0813">Transport</keyword>
<protein>
    <recommendedName>
        <fullName evidence="10">Probable lipid II flippase MurJ</fullName>
    </recommendedName>
</protein>
<proteinExistence type="inferred from homology"/>
<dbReference type="GO" id="GO:0034204">
    <property type="term" value="P:lipid translocation"/>
    <property type="evidence" value="ECO:0007669"/>
    <property type="project" value="TreeGrafter"/>
</dbReference>
<feature type="transmembrane region" description="Helical" evidence="10">
    <location>
        <begin position="358"/>
        <end position="378"/>
    </location>
</feature>
<feature type="transmembrane region" description="Helical" evidence="10">
    <location>
        <begin position="161"/>
        <end position="179"/>
    </location>
</feature>
<sequence>MNLLKTLASVSGMTLLSRIAGLVRETLTARIFGAGATTDAFFIAFRIPNLLRRLFAEGAFSQAFIPLLAQSKNTNGQDATKALVDHVATVLFWVVSMITILGIVFVNAVLAFMASGLMAGSEPYNQAALMTQIMFPYIVFMALSALFAGVLNTWKNFNTPAFTPVLLNLVLISSMIWLSPHMNPPILGLAIGVFVGGFVQLAWQIPALRKIGMLPKISFNLAAAFRDAGVRRVLKQMVPATLAVSVAQISLIINTNIATHLGAGAVSWITYADRLMEFPTAMLGVALGTILLPSLSRAHSTSDEVEYKTILNWGLRLTLLLALPSAVGLGCLSVALTSSLFHYGHFSANDVMKTSQALSMYAIGLVGLIAVKILAAAYYAKQDIKTPVKIAIVVLAATQGMNLIFVPIFGHAGLSLSIGLGACLNAAILCFLLARRGALGGAAGWLPFFTKLCLALLVLALVAYGLGRQVDWLGLGQAVGFAPKIERLATLFGIIIVSAGAYFAVLFGLGFRLRDFKLVAKG</sequence>
<dbReference type="CDD" id="cd13123">
    <property type="entry name" value="MATE_MurJ_like"/>
    <property type="match status" value="1"/>
</dbReference>
<feature type="transmembrane region" description="Helical" evidence="10">
    <location>
        <begin position="317"/>
        <end position="338"/>
    </location>
</feature>
<dbReference type="PANTHER" id="PTHR47019:SF1">
    <property type="entry name" value="LIPID II FLIPPASE MURJ"/>
    <property type="match status" value="1"/>
</dbReference>
<keyword evidence="3 10" id="KW-0812">Transmembrane</keyword>
<keyword evidence="5 10" id="KW-0573">Peptidoglycan synthesis</keyword>
<dbReference type="HAMAP" id="MF_02078">
    <property type="entry name" value="MurJ_MviN"/>
    <property type="match status" value="1"/>
</dbReference>
<evidence type="ECO:0000256" key="6">
    <source>
        <dbReference type="ARBA" id="ARBA00022989"/>
    </source>
</evidence>
<evidence type="ECO:0000313" key="13">
    <source>
        <dbReference type="Proteomes" id="UP000294480"/>
    </source>
</evidence>
<evidence type="ECO:0000256" key="8">
    <source>
        <dbReference type="ARBA" id="ARBA00060041"/>
    </source>
</evidence>
<dbReference type="GO" id="GO:0015648">
    <property type="term" value="F:lipid-linked peptidoglycan transporter activity"/>
    <property type="evidence" value="ECO:0007669"/>
    <property type="project" value="UniProtKB-UniRule"/>
</dbReference>
<evidence type="ECO:0000256" key="9">
    <source>
        <dbReference type="ARBA" id="ARBA00061532"/>
    </source>
</evidence>
<evidence type="ECO:0000256" key="10">
    <source>
        <dbReference type="HAMAP-Rule" id="MF_02078"/>
    </source>
</evidence>
<evidence type="ECO:0000256" key="4">
    <source>
        <dbReference type="ARBA" id="ARBA00022960"/>
    </source>
</evidence>
<keyword evidence="2 10" id="KW-1003">Cell membrane</keyword>
<name>A0A4R6Y7V0_9BURK</name>
<keyword evidence="4 10" id="KW-0133">Cell shape</keyword>
<dbReference type="AlphaFoldDB" id="A0A4R6Y7V0"/>
<comment type="function">
    <text evidence="8 10 11">Involved in peptidoglycan biosynthesis. Transports lipid-linked peptidoglycan precursors from the inner to the outer leaflet of the cytoplasmic membrane.</text>
</comment>
<accession>A0A4R6Y7V0</accession>
<feature type="transmembrane region" description="Helical" evidence="10">
    <location>
        <begin position="185"/>
        <end position="203"/>
    </location>
</feature>
<dbReference type="NCBIfam" id="TIGR01695">
    <property type="entry name" value="murJ_mviN"/>
    <property type="match status" value="1"/>
</dbReference>
<keyword evidence="7 10" id="KW-0472">Membrane</keyword>
<evidence type="ECO:0000256" key="11">
    <source>
        <dbReference type="PIRNR" id="PIRNR002869"/>
    </source>
</evidence>
<reference evidence="12 13" key="1">
    <citation type="submission" date="2019-03" db="EMBL/GenBank/DDBJ databases">
        <title>Genomic Encyclopedia of Type Strains, Phase IV (KMG-IV): sequencing the most valuable type-strain genomes for metagenomic binning, comparative biology and taxonomic classification.</title>
        <authorList>
            <person name="Goeker M."/>
        </authorList>
    </citation>
    <scope>NUCLEOTIDE SEQUENCE [LARGE SCALE GENOMIC DNA]</scope>
    <source>
        <strain evidence="12 13">DSM 102852</strain>
    </source>
</reference>